<dbReference type="AlphaFoldDB" id="A0A6A4HVV5"/>
<reference evidence="1" key="1">
    <citation type="journal article" date="2019" name="Environ. Microbiol.">
        <title>Fungal ecological strategies reflected in gene transcription - a case study of two litter decomposers.</title>
        <authorList>
            <person name="Barbi F."/>
            <person name="Kohler A."/>
            <person name="Barry K."/>
            <person name="Baskaran P."/>
            <person name="Daum C."/>
            <person name="Fauchery L."/>
            <person name="Ihrmark K."/>
            <person name="Kuo A."/>
            <person name="LaButti K."/>
            <person name="Lipzen A."/>
            <person name="Morin E."/>
            <person name="Grigoriev I.V."/>
            <person name="Henrissat B."/>
            <person name="Lindahl B."/>
            <person name="Martin F."/>
        </authorList>
    </citation>
    <scope>NUCLEOTIDE SEQUENCE</scope>
    <source>
        <strain evidence="1">JB14</strain>
    </source>
</reference>
<evidence type="ECO:0000313" key="2">
    <source>
        <dbReference type="Proteomes" id="UP000799118"/>
    </source>
</evidence>
<name>A0A6A4HVV5_9AGAR</name>
<keyword evidence="2" id="KW-1185">Reference proteome</keyword>
<dbReference type="EMBL" id="ML769450">
    <property type="protein sequence ID" value="KAE9401034.1"/>
    <property type="molecule type" value="Genomic_DNA"/>
</dbReference>
<protein>
    <submittedName>
        <fullName evidence="1">Uncharacterized protein</fullName>
    </submittedName>
</protein>
<proteinExistence type="predicted"/>
<organism evidence="1 2">
    <name type="scientific">Gymnopus androsaceus JB14</name>
    <dbReference type="NCBI Taxonomy" id="1447944"/>
    <lineage>
        <taxon>Eukaryota</taxon>
        <taxon>Fungi</taxon>
        <taxon>Dikarya</taxon>
        <taxon>Basidiomycota</taxon>
        <taxon>Agaricomycotina</taxon>
        <taxon>Agaricomycetes</taxon>
        <taxon>Agaricomycetidae</taxon>
        <taxon>Agaricales</taxon>
        <taxon>Marasmiineae</taxon>
        <taxon>Omphalotaceae</taxon>
        <taxon>Gymnopus</taxon>
    </lineage>
</organism>
<sequence>MAFWWRASVEGLPARQVEFRITTIFVPSPHWTFNSPTLLLLLLYYLVCTLFKILAQILLYSFIRSFYYYLLLVWFWGGEDDVLGLFPACLLHGNYSQGIYMPWFAYSIARTRFEV</sequence>
<accession>A0A6A4HVV5</accession>
<dbReference type="Proteomes" id="UP000799118">
    <property type="component" value="Unassembled WGS sequence"/>
</dbReference>
<evidence type="ECO:0000313" key="1">
    <source>
        <dbReference type="EMBL" id="KAE9401034.1"/>
    </source>
</evidence>
<gene>
    <name evidence="1" type="ORF">BT96DRAFT_616074</name>
</gene>